<keyword evidence="1" id="KW-0812">Transmembrane</keyword>
<dbReference type="EMBL" id="KQ980002">
    <property type="protein sequence ID" value="KYN18252.1"/>
    <property type="molecule type" value="Genomic_DNA"/>
</dbReference>
<dbReference type="Gene3D" id="3.40.1440.10">
    <property type="entry name" value="GIY-YIG endonuclease"/>
    <property type="match status" value="1"/>
</dbReference>
<proteinExistence type="predicted"/>
<dbReference type="CDD" id="cd10442">
    <property type="entry name" value="GIY-YIG_PLEs"/>
    <property type="match status" value="1"/>
</dbReference>
<dbReference type="PANTHER" id="PTHR21301">
    <property type="entry name" value="REVERSE TRANSCRIPTASE"/>
    <property type="match status" value="1"/>
</dbReference>
<keyword evidence="1" id="KW-0472">Membrane</keyword>
<feature type="transmembrane region" description="Helical" evidence="1">
    <location>
        <begin position="326"/>
        <end position="349"/>
    </location>
</feature>
<dbReference type="Pfam" id="PF26215">
    <property type="entry name" value="HTH_animal"/>
    <property type="match status" value="1"/>
</dbReference>
<evidence type="ECO:0000259" key="2">
    <source>
        <dbReference type="Pfam" id="PF26215"/>
    </source>
</evidence>
<keyword evidence="1" id="KW-1133">Transmembrane helix</keyword>
<dbReference type="InterPro" id="IPR058912">
    <property type="entry name" value="HTH_animal"/>
</dbReference>
<name>A0A151J5G9_9HYME</name>
<dbReference type="PANTHER" id="PTHR21301:SF10">
    <property type="entry name" value="REVERSE TRANSCRIPTASE DOMAIN-CONTAINING PROTEIN"/>
    <property type="match status" value="1"/>
</dbReference>
<reference evidence="3 4" key="1">
    <citation type="submission" date="2015-09" db="EMBL/GenBank/DDBJ databases">
        <title>Trachymyrmex cornetzi WGS genome.</title>
        <authorList>
            <person name="Nygaard S."/>
            <person name="Hu H."/>
            <person name="Boomsma J."/>
            <person name="Zhang G."/>
        </authorList>
    </citation>
    <scope>NUCLEOTIDE SEQUENCE [LARGE SCALE GENOMIC DNA]</scope>
    <source>
        <strain evidence="3">Tcor2-1</strain>
        <tissue evidence="3">Whole body</tissue>
    </source>
</reference>
<evidence type="ECO:0000313" key="3">
    <source>
        <dbReference type="EMBL" id="KYN18252.1"/>
    </source>
</evidence>
<keyword evidence="4" id="KW-1185">Reference proteome</keyword>
<protein>
    <recommendedName>
        <fullName evidence="2">Helix-turn-helix domain-containing protein</fullName>
    </recommendedName>
</protein>
<dbReference type="Proteomes" id="UP000078492">
    <property type="component" value="Unassembled WGS sequence"/>
</dbReference>
<dbReference type="AlphaFoldDB" id="A0A151J5G9"/>
<gene>
    <name evidence="3" type="ORF">ALC57_09445</name>
</gene>
<feature type="domain" description="Helix-turn-helix" evidence="2">
    <location>
        <begin position="92"/>
        <end position="151"/>
    </location>
</feature>
<sequence>MDDKVMARNQMRQMEGLLSDVSTYLVIDKNPINKIFNDLKALLKIWKQYEYISHSSYNHLNSTNAILSRAYNLIKTYKLNFDWFHKSSFSGRYLNYFSCHPVYHKVGTIIGLVGKVFSLSHPSFHSKNFKLIINILLNNDYPINFIFEHIKKRLRNNFHRFNKVDINNDKNEIASENNFVKYFTIPFVPAIADKFKKFFKNNRVIRLAYVGLYKLSKFIRIQKDKLPILSRSSVVYKINCKDCNASYVGQTKRLLKTRISEYRNHINRNADQKLVITKHRLNYNHEFNWNKIEILDEKRVYNRRLISEAICIKKQKMDLTYKATRIYWTPYIMTLYKYTFCFVILGFIYNNNASLVFSRTFCPLSFSFMFYILTPSVHLLTLKNIVCLFSSEFL</sequence>
<dbReference type="InterPro" id="IPR035901">
    <property type="entry name" value="GIY-YIG_endonuc_sf"/>
</dbReference>
<accession>A0A151J5G9</accession>
<evidence type="ECO:0000256" key="1">
    <source>
        <dbReference type="SAM" id="Phobius"/>
    </source>
</evidence>
<organism evidence="3 4">
    <name type="scientific">Trachymyrmex cornetzi</name>
    <dbReference type="NCBI Taxonomy" id="471704"/>
    <lineage>
        <taxon>Eukaryota</taxon>
        <taxon>Metazoa</taxon>
        <taxon>Ecdysozoa</taxon>
        <taxon>Arthropoda</taxon>
        <taxon>Hexapoda</taxon>
        <taxon>Insecta</taxon>
        <taxon>Pterygota</taxon>
        <taxon>Neoptera</taxon>
        <taxon>Endopterygota</taxon>
        <taxon>Hymenoptera</taxon>
        <taxon>Apocrita</taxon>
        <taxon>Aculeata</taxon>
        <taxon>Formicoidea</taxon>
        <taxon>Formicidae</taxon>
        <taxon>Myrmicinae</taxon>
        <taxon>Trachymyrmex</taxon>
    </lineage>
</organism>
<evidence type="ECO:0000313" key="4">
    <source>
        <dbReference type="Proteomes" id="UP000078492"/>
    </source>
</evidence>